<accession>A0A1F5ZM09</accession>
<name>A0A1F5ZM09_9BACT</name>
<dbReference type="AlphaFoldDB" id="A0A1F5ZM09"/>
<dbReference type="Proteomes" id="UP000176923">
    <property type="component" value="Unassembled WGS sequence"/>
</dbReference>
<keyword evidence="7" id="KW-0698">rRNA processing</keyword>
<dbReference type="GO" id="GO:0008270">
    <property type="term" value="F:zinc ion binding"/>
    <property type="evidence" value="ECO:0007669"/>
    <property type="project" value="UniProtKB-UniRule"/>
</dbReference>
<dbReference type="GO" id="GO:0006364">
    <property type="term" value="P:rRNA processing"/>
    <property type="evidence" value="ECO:0007669"/>
    <property type="project" value="UniProtKB-UniRule"/>
</dbReference>
<dbReference type="GO" id="GO:0004222">
    <property type="term" value="F:metalloendopeptidase activity"/>
    <property type="evidence" value="ECO:0007669"/>
    <property type="project" value="InterPro"/>
</dbReference>
<dbReference type="Gene3D" id="3.40.390.30">
    <property type="entry name" value="Metalloproteases ('zincins'), catalytic domain"/>
    <property type="match status" value="1"/>
</dbReference>
<dbReference type="PROSITE" id="PS01306">
    <property type="entry name" value="UPF0054"/>
    <property type="match status" value="1"/>
</dbReference>
<keyword evidence="4 7" id="KW-0255">Endonuclease</keyword>
<evidence type="ECO:0000256" key="1">
    <source>
        <dbReference type="ARBA" id="ARBA00010875"/>
    </source>
</evidence>
<dbReference type="GO" id="GO:0005737">
    <property type="term" value="C:cytoplasm"/>
    <property type="evidence" value="ECO:0007669"/>
    <property type="project" value="UniProtKB-SubCell"/>
</dbReference>
<dbReference type="SUPFAM" id="SSF55486">
    <property type="entry name" value="Metalloproteases ('zincins'), catalytic domain"/>
    <property type="match status" value="1"/>
</dbReference>
<dbReference type="STRING" id="1798382.A3D77_03095"/>
<dbReference type="HAMAP" id="MF_00009">
    <property type="entry name" value="Endoribonucl_YbeY"/>
    <property type="match status" value="1"/>
</dbReference>
<gene>
    <name evidence="7" type="primary">ybeY</name>
    <name evidence="8" type="ORF">A3D77_03095</name>
</gene>
<feature type="binding site" evidence="7">
    <location>
        <position position="119"/>
    </location>
    <ligand>
        <name>Zn(2+)</name>
        <dbReference type="ChEBI" id="CHEBI:29105"/>
        <note>catalytic</note>
    </ligand>
</feature>
<keyword evidence="7" id="KW-0690">Ribosome biogenesis</keyword>
<comment type="subcellular location">
    <subcellularLocation>
        <location evidence="7">Cytoplasm</location>
    </subcellularLocation>
</comment>
<comment type="similarity">
    <text evidence="1 7">Belongs to the endoribonuclease YbeY family.</text>
</comment>
<dbReference type="GO" id="GO:0004521">
    <property type="term" value="F:RNA endonuclease activity"/>
    <property type="evidence" value="ECO:0007669"/>
    <property type="project" value="UniProtKB-UniRule"/>
</dbReference>
<organism evidence="8 9">
    <name type="scientific">Candidatus Gottesmanbacteria bacterium RIFCSPHIGHO2_02_FULL_39_11</name>
    <dbReference type="NCBI Taxonomy" id="1798382"/>
    <lineage>
        <taxon>Bacteria</taxon>
        <taxon>Candidatus Gottesmaniibacteriota</taxon>
    </lineage>
</organism>
<dbReference type="PANTHER" id="PTHR46986">
    <property type="entry name" value="ENDORIBONUCLEASE YBEY, CHLOROPLASTIC"/>
    <property type="match status" value="1"/>
</dbReference>
<protein>
    <recommendedName>
        <fullName evidence="7">Endoribonuclease YbeY</fullName>
        <ecNumber evidence="7">3.1.-.-</ecNumber>
    </recommendedName>
</protein>
<dbReference type="InterPro" id="IPR023091">
    <property type="entry name" value="MetalPrtase_cat_dom_sf_prd"/>
</dbReference>
<keyword evidence="3 7" id="KW-0479">Metal-binding</keyword>
<reference evidence="8 9" key="1">
    <citation type="journal article" date="2016" name="Nat. Commun.">
        <title>Thousands of microbial genomes shed light on interconnected biogeochemical processes in an aquifer system.</title>
        <authorList>
            <person name="Anantharaman K."/>
            <person name="Brown C.T."/>
            <person name="Hug L.A."/>
            <person name="Sharon I."/>
            <person name="Castelle C.J."/>
            <person name="Probst A.J."/>
            <person name="Thomas B.C."/>
            <person name="Singh A."/>
            <person name="Wilkins M.J."/>
            <person name="Karaoz U."/>
            <person name="Brodie E.L."/>
            <person name="Williams K.H."/>
            <person name="Hubbard S.S."/>
            <person name="Banfield J.F."/>
        </authorList>
    </citation>
    <scope>NUCLEOTIDE SEQUENCE [LARGE SCALE GENOMIC DNA]</scope>
</reference>
<feature type="binding site" evidence="7">
    <location>
        <position position="123"/>
    </location>
    <ligand>
        <name>Zn(2+)</name>
        <dbReference type="ChEBI" id="CHEBI:29105"/>
        <note>catalytic</note>
    </ligand>
</feature>
<keyword evidence="7" id="KW-0963">Cytoplasm</keyword>
<dbReference type="PANTHER" id="PTHR46986:SF1">
    <property type="entry name" value="ENDORIBONUCLEASE YBEY, CHLOROPLASTIC"/>
    <property type="match status" value="1"/>
</dbReference>
<evidence type="ECO:0000256" key="6">
    <source>
        <dbReference type="ARBA" id="ARBA00022833"/>
    </source>
</evidence>
<comment type="cofactor">
    <cofactor evidence="7">
        <name>Zn(2+)</name>
        <dbReference type="ChEBI" id="CHEBI:29105"/>
    </cofactor>
    <text evidence="7">Binds 1 zinc ion.</text>
</comment>
<dbReference type="EC" id="3.1.-.-" evidence="7"/>
<evidence type="ECO:0000313" key="9">
    <source>
        <dbReference type="Proteomes" id="UP000176923"/>
    </source>
</evidence>
<comment type="caution">
    <text evidence="8">The sequence shown here is derived from an EMBL/GenBank/DDBJ whole genome shotgun (WGS) entry which is preliminary data.</text>
</comment>
<feature type="binding site" evidence="7">
    <location>
        <position position="129"/>
    </location>
    <ligand>
        <name>Zn(2+)</name>
        <dbReference type="ChEBI" id="CHEBI:29105"/>
        <note>catalytic</note>
    </ligand>
</feature>
<proteinExistence type="inferred from homology"/>
<sequence length="131" mass="14915">MLNVLFKTDSHYTVNRPRVRAAISVVLTERKVKGDMEISVIIVGDRMMKSLNKKYRKLDKTTDVLSFPLHDTNYTTPFVDPPDGFLRLGDIVISYPCAVEEAGEENVFVDDKIDELVSHATLHLLGFHHEE</sequence>
<keyword evidence="2 7" id="KW-0540">Nuclease</keyword>
<dbReference type="InterPro" id="IPR002036">
    <property type="entry name" value="YbeY"/>
</dbReference>
<evidence type="ECO:0000313" key="8">
    <source>
        <dbReference type="EMBL" id="OGG13365.1"/>
    </source>
</evidence>
<keyword evidence="6 7" id="KW-0862">Zinc</keyword>
<evidence type="ECO:0000256" key="3">
    <source>
        <dbReference type="ARBA" id="ARBA00022723"/>
    </source>
</evidence>
<dbReference type="NCBIfam" id="TIGR00043">
    <property type="entry name" value="rRNA maturation RNase YbeY"/>
    <property type="match status" value="1"/>
</dbReference>
<dbReference type="InterPro" id="IPR020549">
    <property type="entry name" value="YbeY_CS"/>
</dbReference>
<keyword evidence="5 7" id="KW-0378">Hydrolase</keyword>
<evidence type="ECO:0000256" key="5">
    <source>
        <dbReference type="ARBA" id="ARBA00022801"/>
    </source>
</evidence>
<comment type="function">
    <text evidence="7">Single strand-specific metallo-endoribonuclease involved in late-stage 70S ribosome quality control and in maturation of the 3' terminus of the 16S rRNA.</text>
</comment>
<evidence type="ECO:0000256" key="4">
    <source>
        <dbReference type="ARBA" id="ARBA00022759"/>
    </source>
</evidence>
<dbReference type="Pfam" id="PF02130">
    <property type="entry name" value="YbeY"/>
    <property type="match status" value="1"/>
</dbReference>
<evidence type="ECO:0000256" key="7">
    <source>
        <dbReference type="HAMAP-Rule" id="MF_00009"/>
    </source>
</evidence>
<dbReference type="EMBL" id="MFJL01000037">
    <property type="protein sequence ID" value="OGG13365.1"/>
    <property type="molecule type" value="Genomic_DNA"/>
</dbReference>
<evidence type="ECO:0000256" key="2">
    <source>
        <dbReference type="ARBA" id="ARBA00022722"/>
    </source>
</evidence>